<keyword evidence="4" id="KW-1185">Reference proteome</keyword>
<dbReference type="OrthoDB" id="3428165at2"/>
<dbReference type="RefSeq" id="WP_066883705.1">
    <property type="nucleotide sequence ID" value="NZ_CP171739.1"/>
</dbReference>
<organism evidence="1 6">
    <name type="scientific">Carbonactinospora thermoautotrophica</name>
    <dbReference type="NCBI Taxonomy" id="1469144"/>
    <lineage>
        <taxon>Bacteria</taxon>
        <taxon>Bacillati</taxon>
        <taxon>Actinomycetota</taxon>
        <taxon>Actinomycetes</taxon>
        <taxon>Kitasatosporales</taxon>
        <taxon>Carbonactinosporaceae</taxon>
        <taxon>Carbonactinospora</taxon>
    </lineage>
</organism>
<dbReference type="EMBL" id="LAXD01000001">
    <property type="protein sequence ID" value="KWW98804.1"/>
    <property type="molecule type" value="Genomic_DNA"/>
</dbReference>
<dbReference type="NCBIfam" id="NF040488">
    <property type="entry name" value="SCO5389_fam"/>
    <property type="match status" value="1"/>
</dbReference>
<evidence type="ECO:0000313" key="6">
    <source>
        <dbReference type="Proteomes" id="UP000070659"/>
    </source>
</evidence>
<comment type="caution">
    <text evidence="1">The sequence shown here is derived from an EMBL/GenBank/DDBJ whole genome shotgun (WGS) entry which is preliminary data.</text>
</comment>
<reference evidence="4" key="4">
    <citation type="submission" date="2015-04" db="EMBL/GenBank/DDBJ databases">
        <title>Physiological reanalysis, assessment of diazotrophy, and genome sequences of multiple isolates of Streptomyces thermoautotrophicus.</title>
        <authorList>
            <person name="MacKellar D.C."/>
            <person name="Lieber L."/>
            <person name="Norman J."/>
            <person name="Bolger A."/>
            <person name="Tobin C."/>
            <person name="Murray J.W."/>
            <person name="Chang R."/>
            <person name="Ford T."/>
            <person name="Nguyen P.Q."/>
            <person name="Woodward J."/>
            <person name="Permingeat H."/>
            <person name="Joshi N.S."/>
            <person name="Silver P.A."/>
            <person name="Usadel B."/>
            <person name="Rutherford A.W."/>
            <person name="Friesen M."/>
            <person name="Prell J."/>
        </authorList>
    </citation>
    <scope>NUCLEOTIDE SEQUENCE [LARGE SCALE GENOMIC DNA]</scope>
    <source>
        <strain evidence="4">H1</strain>
    </source>
</reference>
<evidence type="ECO:0000313" key="4">
    <source>
        <dbReference type="Proteomes" id="UP000070188"/>
    </source>
</evidence>
<dbReference type="Proteomes" id="UP000070598">
    <property type="component" value="Unassembled WGS sequence"/>
</dbReference>
<dbReference type="EMBL" id="JYIJ01000019">
    <property type="protein sequence ID" value="KWW97503.1"/>
    <property type="molecule type" value="Genomic_DNA"/>
</dbReference>
<evidence type="ECO:0000313" key="2">
    <source>
        <dbReference type="EMBL" id="KWW98804.1"/>
    </source>
</evidence>
<dbReference type="PATRIC" id="fig|1469144.10.peg.528"/>
<reference evidence="1 6" key="2">
    <citation type="submission" date="2015-02" db="EMBL/GenBank/DDBJ databases">
        <title>Physiological reanalysis, assessment of diazotrophy, and genome sequences of multiple isolates of Streptomyces thermoautotrophicus.</title>
        <authorList>
            <person name="MacKellar D.C."/>
            <person name="Lieber L."/>
            <person name="Norman J."/>
            <person name="Bolger A."/>
            <person name="Tobin C."/>
            <person name="Murray J.W."/>
            <person name="Prell J."/>
        </authorList>
    </citation>
    <scope>NUCLEOTIDE SEQUENCE [LARGE SCALE GENOMIC DNA]</scope>
    <source>
        <strain evidence="1 6">UBT1</strain>
    </source>
</reference>
<dbReference type="STRING" id="1469144.LI90_433"/>
<proteinExistence type="predicted"/>
<dbReference type="Pfam" id="PF20704">
    <property type="entry name" value="KH_NucS_shadow"/>
    <property type="match status" value="1"/>
</dbReference>
<reference evidence="5" key="1">
    <citation type="submission" date="2015-02" db="EMBL/GenBank/DDBJ databases">
        <title>Physiological reanalysis, assessment of diazotrophy, and genome sequences of multiple isolates of Streptomyces thermoautotrophicus.</title>
        <authorList>
            <person name="MacKellar D.C."/>
            <person name="Lieber L."/>
            <person name="Norman J."/>
            <person name="Bolger A."/>
            <person name="Tobin C."/>
            <person name="Murray J.W."/>
            <person name="Friesen M."/>
            <person name="Prell J."/>
        </authorList>
    </citation>
    <scope>NUCLEOTIDE SEQUENCE [LARGE SCALE GENOMIC DNA]</scope>
    <source>
        <strain evidence="5">UBT1</strain>
    </source>
</reference>
<gene>
    <name evidence="2" type="ORF">LI90_433</name>
    <name evidence="1" type="ORF">TH66_17940</name>
    <name evidence="3" type="ORF">TR74_02295</name>
</gene>
<dbReference type="AlphaFoldDB" id="A0A132MI82"/>
<reference evidence="2" key="3">
    <citation type="submission" date="2015-04" db="EMBL/GenBank/DDBJ databases">
        <title>Physiological reanalysis, assessment of diazotrophy, and genome sequences of multiple isolates of Streptomyces thermoautotrophicus.</title>
        <authorList>
            <person name="MacKellar D.C."/>
            <person name="Lieber L."/>
            <person name="Norman J."/>
            <person name="Bolger A."/>
            <person name="Tobin C."/>
            <person name="Murray J.W."/>
            <person name="Woodward J."/>
            <person name="Friesen M."/>
            <person name="Prell J."/>
        </authorList>
    </citation>
    <scope>NUCLEOTIDE SEQUENCE [LARGE SCALE GENOMIC DNA]</scope>
    <source>
        <strain evidence="2">H1</strain>
    </source>
</reference>
<evidence type="ECO:0000313" key="3">
    <source>
        <dbReference type="EMBL" id="KWX10658.1"/>
    </source>
</evidence>
<dbReference type="Proteomes" id="UP000070188">
    <property type="component" value="Unassembled WGS sequence"/>
</dbReference>
<dbReference type="Proteomes" id="UP000070659">
    <property type="component" value="Unassembled WGS sequence"/>
</dbReference>
<protein>
    <submittedName>
        <fullName evidence="1">Uncharacterized protein</fullName>
    </submittedName>
</protein>
<evidence type="ECO:0000313" key="5">
    <source>
        <dbReference type="Proteomes" id="UP000070598"/>
    </source>
</evidence>
<sequence length="130" mass="14455">MSLDVSPELLQQAERGEIDESAFVDTIRTSLPYAWETISRVVADLHDGTAEFADNQTPPPDEKARGQLLRALASDSIRGALERHFGVKLAFQNCHRVAAFRLDSIDGATYQEFISPRAQVLNQSPLLRDC</sequence>
<accession>A0A132MI82</accession>
<name>A0A132MI82_9ACTN</name>
<dbReference type="EMBL" id="JYIK01000358">
    <property type="protein sequence ID" value="KWX10658.1"/>
    <property type="molecule type" value="Genomic_DNA"/>
</dbReference>
<evidence type="ECO:0000313" key="1">
    <source>
        <dbReference type="EMBL" id="KWW97503.1"/>
    </source>
</evidence>